<comment type="function">
    <text evidence="4">Produces N-formyl-kynurenine through the oxidation of tryptophan.</text>
</comment>
<keyword evidence="3 4" id="KW-0408">Iron</keyword>
<dbReference type="Gene3D" id="1.20.58.480">
    <property type="match status" value="1"/>
</dbReference>
<comment type="catalytic activity">
    <reaction evidence="4">
        <text>L-tryptophan + O2 = N-formyl-L-kynurenine</text>
        <dbReference type="Rhea" id="RHEA:24536"/>
        <dbReference type="ChEBI" id="CHEBI:15379"/>
        <dbReference type="ChEBI" id="CHEBI:57912"/>
        <dbReference type="ChEBI" id="CHEBI:58629"/>
    </reaction>
</comment>
<accession>A0ABR0EE88</accession>
<feature type="region of interest" description="Disordered" evidence="5">
    <location>
        <begin position="1"/>
        <end position="20"/>
    </location>
</feature>
<evidence type="ECO:0000256" key="3">
    <source>
        <dbReference type="ARBA" id="ARBA00023004"/>
    </source>
</evidence>
<evidence type="ECO:0000256" key="5">
    <source>
        <dbReference type="SAM" id="MobiDB-lite"/>
    </source>
</evidence>
<dbReference type="InterPro" id="IPR037217">
    <property type="entry name" value="Trp/Indoleamine_2_3_dOase-like"/>
</dbReference>
<reference evidence="6 7" key="1">
    <citation type="journal article" date="2023" name="G3 (Bethesda)">
        <title>A chromosome-level genome assembly of Zasmidium syzygii isolated from banana leaves.</title>
        <authorList>
            <person name="van Westerhoven A.C."/>
            <person name="Mehrabi R."/>
            <person name="Talebi R."/>
            <person name="Steentjes M.B.F."/>
            <person name="Corcolon B."/>
            <person name="Chong P.A."/>
            <person name="Kema G.H.J."/>
            <person name="Seidl M.F."/>
        </authorList>
    </citation>
    <scope>NUCLEOTIDE SEQUENCE [LARGE SCALE GENOMIC DNA]</scope>
    <source>
        <strain evidence="6 7">P124</strain>
    </source>
</reference>
<dbReference type="Pfam" id="PF01231">
    <property type="entry name" value="IDO"/>
    <property type="match status" value="1"/>
</dbReference>
<comment type="similarity">
    <text evidence="1 4">Belongs to the indoleamine 2,3-dioxygenase family.</text>
</comment>
<dbReference type="InterPro" id="IPR000898">
    <property type="entry name" value="Indolamine_dOase"/>
</dbReference>
<dbReference type="PANTHER" id="PTHR28657:SF3">
    <property type="entry name" value="INDOLEAMINE 2,3-DIOXYGENASE"/>
    <property type="match status" value="1"/>
</dbReference>
<organism evidence="6 7">
    <name type="scientific">Zasmidium cellare</name>
    <name type="common">Wine cellar mold</name>
    <name type="synonym">Racodium cellare</name>
    <dbReference type="NCBI Taxonomy" id="395010"/>
    <lineage>
        <taxon>Eukaryota</taxon>
        <taxon>Fungi</taxon>
        <taxon>Dikarya</taxon>
        <taxon>Ascomycota</taxon>
        <taxon>Pezizomycotina</taxon>
        <taxon>Dothideomycetes</taxon>
        <taxon>Dothideomycetidae</taxon>
        <taxon>Mycosphaerellales</taxon>
        <taxon>Mycosphaerellaceae</taxon>
        <taxon>Zasmidium</taxon>
    </lineage>
</organism>
<keyword evidence="7" id="KW-1185">Reference proteome</keyword>
<evidence type="ECO:0000256" key="1">
    <source>
        <dbReference type="ARBA" id="ARBA00007119"/>
    </source>
</evidence>
<dbReference type="EC" id="1.13.11.52" evidence="4"/>
<evidence type="ECO:0000256" key="2">
    <source>
        <dbReference type="ARBA" id="ARBA00022723"/>
    </source>
</evidence>
<keyword evidence="4" id="KW-0223">Dioxygenase</keyword>
<dbReference type="EMBL" id="JAXOVC010000006">
    <property type="protein sequence ID" value="KAK4499787.1"/>
    <property type="molecule type" value="Genomic_DNA"/>
</dbReference>
<gene>
    <name evidence="6" type="ORF">PRZ48_007973</name>
</gene>
<keyword evidence="2 4" id="KW-0479">Metal-binding</keyword>
<proteinExistence type="inferred from homology"/>
<dbReference type="PANTHER" id="PTHR28657">
    <property type="entry name" value="INDOLEAMINE 2,3-DIOXYGENASE"/>
    <property type="match status" value="1"/>
</dbReference>
<protein>
    <recommendedName>
        <fullName evidence="4">Indoleamine 2,3-dioxygenase</fullName>
        <ecNumber evidence="4">1.13.11.52</ecNumber>
    </recommendedName>
</protein>
<keyword evidence="4" id="KW-0349">Heme</keyword>
<evidence type="ECO:0000256" key="4">
    <source>
        <dbReference type="RuleBase" id="RU369119"/>
    </source>
</evidence>
<evidence type="ECO:0000313" key="6">
    <source>
        <dbReference type="EMBL" id="KAK4499787.1"/>
    </source>
</evidence>
<evidence type="ECO:0000313" key="7">
    <source>
        <dbReference type="Proteomes" id="UP001305779"/>
    </source>
</evidence>
<keyword evidence="4" id="KW-0560">Oxidoreductase</keyword>
<name>A0ABR0EE88_ZASCE</name>
<dbReference type="SUPFAM" id="SSF140959">
    <property type="entry name" value="Indolic compounds 2,3-dioxygenase-like"/>
    <property type="match status" value="1"/>
</dbReference>
<sequence>MSPYLSTAGQDSEPSQSSTKAVFPHIDADPAVLPSSLDPFTITTQNGFLPLQIPQIDLPTIFKPLTRLAEEMPIVKEDGQPGLLATYQLGPTIDEKKALPDLTNDIDSLVASDGKPDLVAVTAAFRDYSFLASAYLLEPCWERWNKGLEGYGLGRERLPACLAGPLVKTAKLLDIPPFMSYAAAYSLFNYRFADANVGFDQYYNLRLIRAFERGLDPYSSEAGFILTHVDMVRHTGGLIQGAVQMLDAVAADTGSSTVADSFELLLNTMHVIEQSMENMWSHSRPKDYISYRTFIFGITNQSMFPNGVVYEGINDNQPLHFRGESGANDSIIPLLDHLLQIPMPQNPLTEILKDFRNYRPKPHRDFLAYVRQRAEDIGVKDYCCKDLQTKVLYLRLLEHVRSFRWRHWLFAREYIIRRSSHPTATGGSPIVTWLPNQLFAVMELMREVWESITPADRQVQGKTVNEMMDVVYDSYDKLQKEVEKWCQERDPKASQA</sequence>
<comment type="caution">
    <text evidence="6">The sequence shown here is derived from an EMBL/GenBank/DDBJ whole genome shotgun (WGS) entry which is preliminary data.</text>
</comment>
<dbReference type="Proteomes" id="UP001305779">
    <property type="component" value="Unassembled WGS sequence"/>
</dbReference>